<keyword evidence="3" id="KW-1185">Reference proteome</keyword>
<dbReference type="GO" id="GO:0003676">
    <property type="term" value="F:nucleic acid binding"/>
    <property type="evidence" value="ECO:0007669"/>
    <property type="project" value="InterPro"/>
</dbReference>
<gene>
    <name evidence="2" type="ORF">Thimo_0912</name>
</gene>
<dbReference type="InterPro" id="IPR036397">
    <property type="entry name" value="RNaseH_sf"/>
</dbReference>
<dbReference type="InterPro" id="IPR050900">
    <property type="entry name" value="Transposase_IS3/IS150/IS904"/>
</dbReference>
<dbReference type="InterPro" id="IPR025948">
    <property type="entry name" value="HTH-like_dom"/>
</dbReference>
<dbReference type="SUPFAM" id="SSF53098">
    <property type="entry name" value="Ribonuclease H-like"/>
    <property type="match status" value="1"/>
</dbReference>
<evidence type="ECO:0000313" key="2">
    <source>
        <dbReference type="EMBL" id="AGA89743.1"/>
    </source>
</evidence>
<proteinExistence type="predicted"/>
<evidence type="ECO:0000313" key="3">
    <source>
        <dbReference type="Proteomes" id="UP000010816"/>
    </source>
</evidence>
<protein>
    <submittedName>
        <fullName evidence="2">Transposase</fullName>
    </submittedName>
</protein>
<dbReference type="Gene3D" id="3.30.420.10">
    <property type="entry name" value="Ribonuclease H-like superfamily/Ribonuclease H"/>
    <property type="match status" value="1"/>
</dbReference>
<dbReference type="AlphaFoldDB" id="L0GSK2"/>
<dbReference type="PATRIC" id="fig|765912.4.peg.884"/>
<dbReference type="Pfam" id="PF00665">
    <property type="entry name" value="rve"/>
    <property type="match status" value="1"/>
</dbReference>
<feature type="domain" description="Integrase catalytic" evidence="1">
    <location>
        <begin position="104"/>
        <end position="275"/>
    </location>
</feature>
<name>L0GSK2_9GAMM</name>
<sequence length="281" mass="32848">MSARRAQIHTEHALPKVRRCALLGVARATAYYRPAPVGEQDLALMRLIDEIHLQWPFYASRRLRDELQRHGQWVSRQRVQRLMRRMGLQALYPRRRTSQPGKGHKVYPYLLRNLSIDHANQVWATDITYIPMAKGFMYLVAIMDWHSRRVLSWRVSNTLDADFCIAALQEALGRFGAPEIFNTDQGAQFTCEAFTGVLKEQRIAISTDGKGRWVDNVVVERLWRTVKYEDVYLRAYETPGQLRLGLRRYFDFYNCRRRHSALDRRTPDAVYFDQVASPMAA</sequence>
<dbReference type="NCBIfam" id="NF033516">
    <property type="entry name" value="transpos_IS3"/>
    <property type="match status" value="1"/>
</dbReference>
<dbReference type="PROSITE" id="PS50994">
    <property type="entry name" value="INTEGRASE"/>
    <property type="match status" value="1"/>
</dbReference>
<reference evidence="2 3" key="1">
    <citation type="submission" date="2011-09" db="EMBL/GenBank/DDBJ databases">
        <title>Complete sequence of chromosome of Thioflavicoccus mobilis 8321.</title>
        <authorList>
            <consortium name="US DOE Joint Genome Institute"/>
            <person name="Lucas S."/>
            <person name="Han J."/>
            <person name="Lapidus A."/>
            <person name="Cheng J.-F."/>
            <person name="Goodwin L."/>
            <person name="Pitluck S."/>
            <person name="Peters L."/>
            <person name="Ovchinnikova G."/>
            <person name="Lu M."/>
            <person name="Detter J.C."/>
            <person name="Han C."/>
            <person name="Tapia R."/>
            <person name="Land M."/>
            <person name="Hauser L."/>
            <person name="Kyrpides N."/>
            <person name="Ivanova N."/>
            <person name="Pagani I."/>
            <person name="Vogl K."/>
            <person name="Liu Z."/>
            <person name="Imhoff J."/>
            <person name="Thiel V."/>
            <person name="Frigaard N.-U."/>
            <person name="Bryant D."/>
            <person name="Woyke T."/>
        </authorList>
    </citation>
    <scope>NUCLEOTIDE SEQUENCE [LARGE SCALE GENOMIC DNA]</scope>
    <source>
        <strain evidence="2 3">8321</strain>
    </source>
</reference>
<dbReference type="Proteomes" id="UP000010816">
    <property type="component" value="Chromosome"/>
</dbReference>
<dbReference type="STRING" id="765912.Thimo_0912"/>
<dbReference type="PANTHER" id="PTHR46889">
    <property type="entry name" value="TRANSPOSASE INSF FOR INSERTION SEQUENCE IS3B-RELATED"/>
    <property type="match status" value="1"/>
</dbReference>
<dbReference type="KEGG" id="tmb:Thimo_0912"/>
<organism evidence="2 3">
    <name type="scientific">Thioflavicoccus mobilis 8321</name>
    <dbReference type="NCBI Taxonomy" id="765912"/>
    <lineage>
        <taxon>Bacteria</taxon>
        <taxon>Pseudomonadati</taxon>
        <taxon>Pseudomonadota</taxon>
        <taxon>Gammaproteobacteria</taxon>
        <taxon>Chromatiales</taxon>
        <taxon>Chromatiaceae</taxon>
        <taxon>Thioflavicoccus</taxon>
    </lineage>
</organism>
<dbReference type="GO" id="GO:0015074">
    <property type="term" value="P:DNA integration"/>
    <property type="evidence" value="ECO:0007669"/>
    <property type="project" value="InterPro"/>
</dbReference>
<dbReference type="HOGENOM" id="CLU_027402_4_1_6"/>
<dbReference type="eggNOG" id="COG2801">
    <property type="taxonomic scope" value="Bacteria"/>
</dbReference>
<accession>L0GSK2</accession>
<dbReference type="EMBL" id="CP003051">
    <property type="protein sequence ID" value="AGA89743.1"/>
    <property type="molecule type" value="Genomic_DNA"/>
</dbReference>
<dbReference type="InterPro" id="IPR001584">
    <property type="entry name" value="Integrase_cat-core"/>
</dbReference>
<dbReference type="PANTHER" id="PTHR46889:SF4">
    <property type="entry name" value="TRANSPOSASE INSO FOR INSERTION SEQUENCE ELEMENT IS911B-RELATED"/>
    <property type="match status" value="1"/>
</dbReference>
<dbReference type="InterPro" id="IPR012337">
    <property type="entry name" value="RNaseH-like_sf"/>
</dbReference>
<evidence type="ECO:0000259" key="1">
    <source>
        <dbReference type="PROSITE" id="PS50994"/>
    </source>
</evidence>
<dbReference type="InterPro" id="IPR048020">
    <property type="entry name" value="Transpos_IS3"/>
</dbReference>
<dbReference type="Pfam" id="PF13276">
    <property type="entry name" value="HTH_21"/>
    <property type="match status" value="1"/>
</dbReference>